<reference evidence="3 4" key="1">
    <citation type="submission" date="2024-06" db="EMBL/GenBank/DDBJ databases">
        <title>Genomic Encyclopedia of Type Strains, Phase IV (KMG-IV): sequencing the most valuable type-strain genomes for metagenomic binning, comparative biology and taxonomic classification.</title>
        <authorList>
            <person name="Goeker M."/>
        </authorList>
    </citation>
    <scope>NUCLEOTIDE SEQUENCE [LARGE SCALE GENOMIC DNA]</scope>
    <source>
        <strain evidence="3 4">DSM 105042</strain>
    </source>
</reference>
<protein>
    <submittedName>
        <fullName evidence="3">Cation transport ATPase</fullName>
    </submittedName>
</protein>
<evidence type="ECO:0000256" key="2">
    <source>
        <dbReference type="SAM" id="Phobius"/>
    </source>
</evidence>
<keyword evidence="4" id="KW-1185">Reference proteome</keyword>
<keyword evidence="2" id="KW-0812">Transmembrane</keyword>
<feature type="transmembrane region" description="Helical" evidence="2">
    <location>
        <begin position="88"/>
        <end position="107"/>
    </location>
</feature>
<gene>
    <name evidence="3" type="ORF">ABID21_004282</name>
</gene>
<name>A0ABV2HC73_9HYPH</name>
<feature type="compositionally biased region" description="Basic and acidic residues" evidence="1">
    <location>
        <begin position="46"/>
        <end position="55"/>
    </location>
</feature>
<accession>A0ABV2HC73</accession>
<evidence type="ECO:0000313" key="3">
    <source>
        <dbReference type="EMBL" id="MET3588149.1"/>
    </source>
</evidence>
<proteinExistence type="predicted"/>
<sequence length="139" mass="14872">MGIDHVVLATGDHRDVAESLASGMGFDQVLSELSSDQKVVASRRRISMDRDDDRRPRKPPTSCCSLMTRILSGIGIARRCRATALQSIMVGIGLSLCGMTAAALGYLQPVQGALLHEAIDVAVIFNALRALRSGEEYSG</sequence>
<organism evidence="3 4">
    <name type="scientific">Pseudorhizobium tarimense</name>
    <dbReference type="NCBI Taxonomy" id="1079109"/>
    <lineage>
        <taxon>Bacteria</taxon>
        <taxon>Pseudomonadati</taxon>
        <taxon>Pseudomonadota</taxon>
        <taxon>Alphaproteobacteria</taxon>
        <taxon>Hyphomicrobiales</taxon>
        <taxon>Rhizobiaceae</taxon>
        <taxon>Rhizobium/Agrobacterium group</taxon>
        <taxon>Pseudorhizobium</taxon>
    </lineage>
</organism>
<evidence type="ECO:0000313" key="4">
    <source>
        <dbReference type="Proteomes" id="UP001549031"/>
    </source>
</evidence>
<evidence type="ECO:0000256" key="1">
    <source>
        <dbReference type="SAM" id="MobiDB-lite"/>
    </source>
</evidence>
<dbReference type="Proteomes" id="UP001549031">
    <property type="component" value="Unassembled WGS sequence"/>
</dbReference>
<feature type="region of interest" description="Disordered" evidence="1">
    <location>
        <begin position="41"/>
        <end position="60"/>
    </location>
</feature>
<dbReference type="RefSeq" id="WP_247245863.1">
    <property type="nucleotide sequence ID" value="NZ_JALJRA010000021.1"/>
</dbReference>
<comment type="caution">
    <text evidence="3">The sequence shown here is derived from an EMBL/GenBank/DDBJ whole genome shotgun (WGS) entry which is preliminary data.</text>
</comment>
<keyword evidence="2" id="KW-0472">Membrane</keyword>
<dbReference type="EMBL" id="JBEPLJ010000020">
    <property type="protein sequence ID" value="MET3588149.1"/>
    <property type="molecule type" value="Genomic_DNA"/>
</dbReference>
<keyword evidence="2" id="KW-1133">Transmembrane helix</keyword>